<dbReference type="PANTHER" id="PTHR24409:SF295">
    <property type="entry name" value="AZ2-RELATED"/>
    <property type="match status" value="1"/>
</dbReference>
<dbReference type="PROSITE" id="PS00028">
    <property type="entry name" value="ZINC_FINGER_C2H2_1"/>
    <property type="match status" value="2"/>
</dbReference>
<dbReference type="Proteomes" id="UP001201812">
    <property type="component" value="Unassembled WGS sequence"/>
</dbReference>
<evidence type="ECO:0000256" key="2">
    <source>
        <dbReference type="ARBA" id="ARBA00022737"/>
    </source>
</evidence>
<comment type="caution">
    <text evidence="8">The sequence shown here is derived from an EMBL/GenBank/DDBJ whole genome shotgun (WGS) entry which is preliminary data.</text>
</comment>
<dbReference type="PANTHER" id="PTHR24409">
    <property type="entry name" value="ZINC FINGER PROTEIN 142"/>
    <property type="match status" value="1"/>
</dbReference>
<feature type="compositionally biased region" description="Basic and acidic residues" evidence="6">
    <location>
        <begin position="544"/>
        <end position="564"/>
    </location>
</feature>
<evidence type="ECO:0000256" key="5">
    <source>
        <dbReference type="PROSITE-ProRule" id="PRU00042"/>
    </source>
</evidence>
<organism evidence="8 9">
    <name type="scientific">Ditylenchus destructor</name>
    <dbReference type="NCBI Taxonomy" id="166010"/>
    <lineage>
        <taxon>Eukaryota</taxon>
        <taxon>Metazoa</taxon>
        <taxon>Ecdysozoa</taxon>
        <taxon>Nematoda</taxon>
        <taxon>Chromadorea</taxon>
        <taxon>Rhabditida</taxon>
        <taxon>Tylenchina</taxon>
        <taxon>Tylenchomorpha</taxon>
        <taxon>Sphaerularioidea</taxon>
        <taxon>Anguinidae</taxon>
        <taxon>Anguininae</taxon>
        <taxon>Ditylenchus</taxon>
    </lineage>
</organism>
<evidence type="ECO:0000256" key="4">
    <source>
        <dbReference type="ARBA" id="ARBA00022833"/>
    </source>
</evidence>
<reference evidence="8" key="1">
    <citation type="submission" date="2022-01" db="EMBL/GenBank/DDBJ databases">
        <title>Genome Sequence Resource for Two Populations of Ditylenchus destructor, the Migratory Endoparasitic Phytonematode.</title>
        <authorList>
            <person name="Zhang H."/>
            <person name="Lin R."/>
            <person name="Xie B."/>
        </authorList>
    </citation>
    <scope>NUCLEOTIDE SEQUENCE</scope>
    <source>
        <strain evidence="8">BazhouSP</strain>
    </source>
</reference>
<feature type="domain" description="C2H2-type" evidence="7">
    <location>
        <begin position="141"/>
        <end position="170"/>
    </location>
</feature>
<feature type="compositionally biased region" description="Basic and acidic residues" evidence="6">
    <location>
        <begin position="582"/>
        <end position="599"/>
    </location>
</feature>
<evidence type="ECO:0000313" key="9">
    <source>
        <dbReference type="Proteomes" id="UP001201812"/>
    </source>
</evidence>
<dbReference type="SMART" id="SM00355">
    <property type="entry name" value="ZnF_C2H2"/>
    <property type="match status" value="4"/>
</dbReference>
<feature type="region of interest" description="Disordered" evidence="6">
    <location>
        <begin position="253"/>
        <end position="278"/>
    </location>
</feature>
<dbReference type="GO" id="GO:0005634">
    <property type="term" value="C:nucleus"/>
    <property type="evidence" value="ECO:0007669"/>
    <property type="project" value="TreeGrafter"/>
</dbReference>
<gene>
    <name evidence="8" type="ORF">DdX_06525</name>
</gene>
<keyword evidence="4" id="KW-0862">Zinc</keyword>
<dbReference type="PROSITE" id="PS50157">
    <property type="entry name" value="ZINC_FINGER_C2H2_2"/>
    <property type="match status" value="2"/>
</dbReference>
<keyword evidence="3 5" id="KW-0863">Zinc-finger</keyword>
<name>A0AAD4N7Z7_9BILA</name>
<dbReference type="AlphaFoldDB" id="A0AAD4N7Z7"/>
<keyword evidence="9" id="KW-1185">Reference proteome</keyword>
<evidence type="ECO:0000256" key="6">
    <source>
        <dbReference type="SAM" id="MobiDB-lite"/>
    </source>
</evidence>
<keyword evidence="2" id="KW-0677">Repeat</keyword>
<protein>
    <recommendedName>
        <fullName evidence="7">C2H2-type domain-containing protein</fullName>
    </recommendedName>
</protein>
<accession>A0AAD4N7Z7</accession>
<evidence type="ECO:0000256" key="3">
    <source>
        <dbReference type="ARBA" id="ARBA00022771"/>
    </source>
</evidence>
<sequence>MSKPRRPNVKFIKQDLDTSLAIDLTRKSLSRITDCVIEIPELSANNISLCLTENATKNSSLLDPRLSQPIDDESCFDIPVREAASNNTLVPEPSGRQDSARQMLFPCVECKDDGNLYPLFATIEELEFHLSVQHGVGVCCYWCPGECGANFHTRSSMLSHYQNAHFGRGNDELDMIVSTQLKIYNSIIESVYATIYALQSDGKAMDISSISSHFHQTLFHQSSSSTIPYRSATAITSVKYPIKAFSTKLPQQFELNQPSSSRTTSVGSPSSYLTNQPSGSCNPDFKILAELFPPEVHTPSTSKMAQKQSKICQKTVTTKNETKKRIWSEGLEPPEKEEAPYNEKWREPKNVCKLTMRPTIWGGQILRSNKGYDYRKPKKFSTFTNRNTVLFKCTKSSCKVKVEVEKVALEADQLKLDGKFCYLLQHNHPPLPPLKDASDEAYEKQKVVNCKRPNDSVQEQLRCAECPYKCKNEGPLKLHIKRHQEKLKYSCRHCTYSAPKQCSMMIHERMHEGLKPQFSLLSSAERKAKKTAQDAIRKRQSKKMWGERKADLSHEHPPADDQLHVEPTPQNVLESLLGVKSGKHEKEALTEAKTELSFD</sequence>
<evidence type="ECO:0000313" key="8">
    <source>
        <dbReference type="EMBL" id="KAI1718111.1"/>
    </source>
</evidence>
<dbReference type="Gene3D" id="3.30.160.60">
    <property type="entry name" value="Classic Zinc Finger"/>
    <property type="match status" value="1"/>
</dbReference>
<evidence type="ECO:0000259" key="7">
    <source>
        <dbReference type="PROSITE" id="PS50157"/>
    </source>
</evidence>
<keyword evidence="1" id="KW-0479">Metal-binding</keyword>
<feature type="compositionally biased region" description="Low complexity" evidence="6">
    <location>
        <begin position="258"/>
        <end position="271"/>
    </location>
</feature>
<evidence type="ECO:0000256" key="1">
    <source>
        <dbReference type="ARBA" id="ARBA00022723"/>
    </source>
</evidence>
<dbReference type="InterPro" id="IPR013087">
    <property type="entry name" value="Znf_C2H2_type"/>
</dbReference>
<dbReference type="GO" id="GO:0008270">
    <property type="term" value="F:zinc ion binding"/>
    <property type="evidence" value="ECO:0007669"/>
    <property type="project" value="UniProtKB-KW"/>
</dbReference>
<dbReference type="EMBL" id="JAKKPZ010000008">
    <property type="protein sequence ID" value="KAI1718111.1"/>
    <property type="molecule type" value="Genomic_DNA"/>
</dbReference>
<dbReference type="GO" id="GO:0000977">
    <property type="term" value="F:RNA polymerase II transcription regulatory region sequence-specific DNA binding"/>
    <property type="evidence" value="ECO:0007669"/>
    <property type="project" value="TreeGrafter"/>
</dbReference>
<feature type="domain" description="C2H2-type" evidence="7">
    <location>
        <begin position="489"/>
        <end position="516"/>
    </location>
</feature>
<dbReference type="GO" id="GO:0000981">
    <property type="term" value="F:DNA-binding transcription factor activity, RNA polymerase II-specific"/>
    <property type="evidence" value="ECO:0007669"/>
    <property type="project" value="TreeGrafter"/>
</dbReference>
<feature type="region of interest" description="Disordered" evidence="6">
    <location>
        <begin position="525"/>
        <end position="599"/>
    </location>
</feature>
<proteinExistence type="predicted"/>